<dbReference type="Proteomes" id="UP000717585">
    <property type="component" value="Unassembled WGS sequence"/>
</dbReference>
<keyword evidence="2" id="KW-0802">TPR repeat</keyword>
<comment type="caution">
    <text evidence="3">The sequence shown here is derived from an EMBL/GenBank/DDBJ whole genome shotgun (WGS) entry which is preliminary data.</text>
</comment>
<dbReference type="PANTHER" id="PTHR14027">
    <property type="entry name" value="RNA POLYMERASE-ASSOCIATED PROTEIN CTR9"/>
    <property type="match status" value="1"/>
</dbReference>
<dbReference type="Gene3D" id="1.25.40.10">
    <property type="entry name" value="Tetratricopeptide repeat domain"/>
    <property type="match status" value="3"/>
</dbReference>
<gene>
    <name evidence="3" type="ORF">J8273_4673</name>
</gene>
<reference evidence="3" key="1">
    <citation type="submission" date="2021-05" db="EMBL/GenBank/DDBJ databases">
        <title>A free-living protist that lacks canonical eukaryotic 1 DNA replication and segregation systems.</title>
        <authorList>
            <person name="Salas-Leiva D.E."/>
            <person name="Tromer E.C."/>
            <person name="Curtis B.A."/>
            <person name="Jerlstrom-Hultqvist J."/>
            <person name="Kolisko M."/>
            <person name="Yi Z."/>
            <person name="Salas-Leiva J.S."/>
            <person name="Gallot-Lavallee L."/>
            <person name="Kops G.J.P.L."/>
            <person name="Archibald J.M."/>
            <person name="Simpson A.G.B."/>
            <person name="Roger A.J."/>
        </authorList>
    </citation>
    <scope>NUCLEOTIDE SEQUENCE</scope>
    <source>
        <strain evidence="3">BICM</strain>
    </source>
</reference>
<keyword evidence="1" id="KW-0677">Repeat</keyword>
<evidence type="ECO:0000256" key="2">
    <source>
        <dbReference type="ARBA" id="ARBA00022803"/>
    </source>
</evidence>
<dbReference type="PANTHER" id="PTHR14027:SF2">
    <property type="entry name" value="RNA POLYMERASE-ASSOCIATED PROTEIN CTR9 HOMOLOG"/>
    <property type="match status" value="1"/>
</dbReference>
<dbReference type="InterPro" id="IPR011990">
    <property type="entry name" value="TPR-like_helical_dom_sf"/>
</dbReference>
<dbReference type="GO" id="GO:0000993">
    <property type="term" value="F:RNA polymerase II complex binding"/>
    <property type="evidence" value="ECO:0007669"/>
    <property type="project" value="TreeGrafter"/>
</dbReference>
<dbReference type="EMBL" id="JAHDYR010000020">
    <property type="protein sequence ID" value="KAG9393810.1"/>
    <property type="molecule type" value="Genomic_DNA"/>
</dbReference>
<dbReference type="GO" id="GO:0006368">
    <property type="term" value="P:transcription elongation by RNA polymerase II"/>
    <property type="evidence" value="ECO:0007669"/>
    <property type="project" value="TreeGrafter"/>
</dbReference>
<dbReference type="SUPFAM" id="SSF48452">
    <property type="entry name" value="TPR-like"/>
    <property type="match status" value="2"/>
</dbReference>
<dbReference type="GO" id="GO:0016593">
    <property type="term" value="C:Cdc73/Paf1 complex"/>
    <property type="evidence" value="ECO:0007669"/>
    <property type="project" value="TreeGrafter"/>
</dbReference>
<organism evidence="3 4">
    <name type="scientific">Carpediemonas membranifera</name>
    <dbReference type="NCBI Taxonomy" id="201153"/>
    <lineage>
        <taxon>Eukaryota</taxon>
        <taxon>Metamonada</taxon>
        <taxon>Carpediemonas-like organisms</taxon>
        <taxon>Carpediemonas</taxon>
    </lineage>
</organism>
<dbReference type="AlphaFoldDB" id="A0A8J6AX97"/>
<name>A0A8J6AX97_9EUKA</name>
<accession>A0A8J6AX97</accession>
<sequence>MSHRHYVTRKGEILRTNCDMQTLLQQAWAAYSNRQYSISLSYLSQILSNWPRSCPNAVRTAMGLCMLQLQPKDAVHFADRALEVQKDDPYALMLKALCIIATPWYEPHSISKAISLVGAAIAGVGSDISNIGKLLETSMLTRWGILSNSFDQNVASSLLAMLKNALGTTTNQDADAYIHYVTGLAHHIAGRPQQALTSYTLVAKKLPSPTDPRAATVAVRMAQCYVIVGQYRQALDALPKERTQERGVVEAVILGLLGRTDPTVRARAKEALDTATHVQPRSTLLHLVQATLLVESDPKGALESYRLALQTNDLTVKAGYTSAEFDAATYHNIGCLELHFAQGQNKRAATDRARALLLRSLSVCLGQPIAMADLAEIRLDAHLSTVPTYYAIGLSLEADRRLKEALGLYGALFRAVPALFEALVRVAFITLETGQPRKAMDILGHAAECARRAGRKAFLPMYCKAEIAGRNGLWEEAETVADDLLAETDAEHRSHAMVLKGCIMYMRMSYQEFPEALEASARHHRVQRQTTADQATLDIAAQQFRAARAKALATADQATTQFRHVLEQLDKGHIAAANGLIIDMMRAGNFAPQPRVATLFGDLFEASGSTFVDALLNEAHTRLCLPHQAPRALALYRQALALSGCRVSRGTLLHWIATACYDSGDHSGCHAALLDALHLEPENLNIQFDVCINLMMLAKAAVRGLLRVEIRVEFAEVGAHTVPVGGFNDVEANKAEEIPAPQDLFKLSSLLAHSLTMLAAIEAEVALEIYTGAISPDVIQRVRQQVGKFLAKLRPWSTRVEYGGRSFVPAVELERAIGKQGRMRRLGL</sequence>
<evidence type="ECO:0000313" key="4">
    <source>
        <dbReference type="Proteomes" id="UP000717585"/>
    </source>
</evidence>
<dbReference type="GO" id="GO:0006355">
    <property type="term" value="P:regulation of DNA-templated transcription"/>
    <property type="evidence" value="ECO:0007669"/>
    <property type="project" value="InterPro"/>
</dbReference>
<proteinExistence type="predicted"/>
<keyword evidence="4" id="KW-1185">Reference proteome</keyword>
<dbReference type="InterPro" id="IPR031101">
    <property type="entry name" value="Ctr9"/>
</dbReference>
<protein>
    <submittedName>
        <fullName evidence="3">Uncharacterized protein</fullName>
    </submittedName>
</protein>
<evidence type="ECO:0000313" key="3">
    <source>
        <dbReference type="EMBL" id="KAG9393810.1"/>
    </source>
</evidence>
<evidence type="ECO:0000256" key="1">
    <source>
        <dbReference type="ARBA" id="ARBA00022737"/>
    </source>
</evidence>